<gene>
    <name evidence="1" type="ORF">ACFPZJ_29545</name>
</gene>
<dbReference type="RefSeq" id="WP_381027846.1">
    <property type="nucleotide sequence ID" value="NZ_JBHSNY010000011.1"/>
</dbReference>
<name>A0ABW0UZC2_9ACTN</name>
<reference evidence="2" key="1">
    <citation type="journal article" date="2019" name="Int. J. Syst. Evol. Microbiol.">
        <title>The Global Catalogue of Microorganisms (GCM) 10K type strain sequencing project: providing services to taxonomists for standard genome sequencing and annotation.</title>
        <authorList>
            <consortium name="The Broad Institute Genomics Platform"/>
            <consortium name="The Broad Institute Genome Sequencing Center for Infectious Disease"/>
            <person name="Wu L."/>
            <person name="Ma J."/>
        </authorList>
    </citation>
    <scope>NUCLEOTIDE SEQUENCE [LARGE SCALE GENOMIC DNA]</scope>
    <source>
        <strain evidence="2">CGMCC 4.7248</strain>
    </source>
</reference>
<evidence type="ECO:0000313" key="1">
    <source>
        <dbReference type="EMBL" id="MFC5637839.1"/>
    </source>
</evidence>
<proteinExistence type="predicted"/>
<protein>
    <submittedName>
        <fullName evidence="1">Uncharacterized protein</fullName>
    </submittedName>
</protein>
<keyword evidence="2" id="KW-1185">Reference proteome</keyword>
<dbReference type="Proteomes" id="UP001596154">
    <property type="component" value="Unassembled WGS sequence"/>
</dbReference>
<accession>A0ABW0UZC2</accession>
<comment type="caution">
    <text evidence="1">The sequence shown here is derived from an EMBL/GenBank/DDBJ whole genome shotgun (WGS) entry which is preliminary data.</text>
</comment>
<dbReference type="EMBL" id="JBHSNY010000011">
    <property type="protein sequence ID" value="MFC5637839.1"/>
    <property type="molecule type" value="Genomic_DNA"/>
</dbReference>
<evidence type="ECO:0000313" key="2">
    <source>
        <dbReference type="Proteomes" id="UP001596154"/>
    </source>
</evidence>
<organism evidence="1 2">
    <name type="scientific">Streptomyces bullii</name>
    <dbReference type="NCBI Taxonomy" id="349910"/>
    <lineage>
        <taxon>Bacteria</taxon>
        <taxon>Bacillati</taxon>
        <taxon>Actinomycetota</taxon>
        <taxon>Actinomycetes</taxon>
        <taxon>Kitasatosporales</taxon>
        <taxon>Streptomycetaceae</taxon>
        <taxon>Streptomyces</taxon>
    </lineage>
</organism>
<sequence>MTVPPNARAVLEIEIGDADPSRYRVTATAPGGRGQVDVRPFTDLTGTVLRIGPVGSGTTEVTSS</sequence>